<name>A0AAD5X6J6_9FUNG</name>
<keyword evidence="4" id="KW-1185">Reference proteome</keyword>
<reference evidence="3" key="1">
    <citation type="submission" date="2020-05" db="EMBL/GenBank/DDBJ databases">
        <title>Phylogenomic resolution of chytrid fungi.</title>
        <authorList>
            <person name="Stajich J.E."/>
            <person name="Amses K."/>
            <person name="Simmons R."/>
            <person name="Seto K."/>
            <person name="Myers J."/>
            <person name="Bonds A."/>
            <person name="Quandt C.A."/>
            <person name="Barry K."/>
            <person name="Liu P."/>
            <person name="Grigoriev I."/>
            <person name="Longcore J.E."/>
            <person name="James T.Y."/>
        </authorList>
    </citation>
    <scope>NUCLEOTIDE SEQUENCE</scope>
    <source>
        <strain evidence="3">JEL0513</strain>
    </source>
</reference>
<evidence type="ECO:0000313" key="3">
    <source>
        <dbReference type="EMBL" id="KAJ3088253.1"/>
    </source>
</evidence>
<dbReference type="CDD" id="cd12087">
    <property type="entry name" value="TM_EGFR-like"/>
    <property type="match status" value="1"/>
</dbReference>
<comment type="caution">
    <text evidence="3">The sequence shown here is derived from an EMBL/GenBank/DDBJ whole genome shotgun (WGS) entry which is preliminary data.</text>
</comment>
<dbReference type="SUPFAM" id="SSF47769">
    <property type="entry name" value="SAM/Pointed domain"/>
    <property type="match status" value="1"/>
</dbReference>
<accession>A0AAD5X6J6</accession>
<dbReference type="Proteomes" id="UP001211907">
    <property type="component" value="Unassembled WGS sequence"/>
</dbReference>
<proteinExistence type="predicted"/>
<keyword evidence="2" id="KW-0812">Transmembrane</keyword>
<dbReference type="Gene3D" id="1.10.150.50">
    <property type="entry name" value="Transcription Factor, Ets-1"/>
    <property type="match status" value="1"/>
</dbReference>
<keyword evidence="2" id="KW-0472">Membrane</keyword>
<dbReference type="EMBL" id="JADGJH010003888">
    <property type="protein sequence ID" value="KAJ3088253.1"/>
    <property type="molecule type" value="Genomic_DNA"/>
</dbReference>
<protein>
    <submittedName>
        <fullName evidence="3">Uncharacterized protein</fullName>
    </submittedName>
</protein>
<feature type="region of interest" description="Disordered" evidence="1">
    <location>
        <begin position="157"/>
        <end position="197"/>
    </location>
</feature>
<dbReference type="InterPro" id="IPR013761">
    <property type="entry name" value="SAM/pointed_sf"/>
</dbReference>
<dbReference type="AlphaFoldDB" id="A0AAD5X6J6"/>
<organism evidence="3 4">
    <name type="scientific">Physocladia obscura</name>
    <dbReference type="NCBI Taxonomy" id="109957"/>
    <lineage>
        <taxon>Eukaryota</taxon>
        <taxon>Fungi</taxon>
        <taxon>Fungi incertae sedis</taxon>
        <taxon>Chytridiomycota</taxon>
        <taxon>Chytridiomycota incertae sedis</taxon>
        <taxon>Chytridiomycetes</taxon>
        <taxon>Chytridiales</taxon>
        <taxon>Chytriomycetaceae</taxon>
        <taxon>Physocladia</taxon>
    </lineage>
</organism>
<evidence type="ECO:0000256" key="2">
    <source>
        <dbReference type="SAM" id="Phobius"/>
    </source>
</evidence>
<feature type="transmembrane region" description="Helical" evidence="2">
    <location>
        <begin position="201"/>
        <end position="223"/>
    </location>
</feature>
<gene>
    <name evidence="3" type="ORF">HK100_008092</name>
</gene>
<evidence type="ECO:0000313" key="4">
    <source>
        <dbReference type="Proteomes" id="UP001211907"/>
    </source>
</evidence>
<keyword evidence="2" id="KW-1133">Transmembrane helix</keyword>
<evidence type="ECO:0000256" key="1">
    <source>
        <dbReference type="SAM" id="MobiDB-lite"/>
    </source>
</evidence>
<sequence length="445" mass="46556">MSYQTVYPDSACQTTPVSIEWFSRSCTAETCRFLDGANYFRSQCLGTYGITTFDASAAALLGGGSYALRAYYTDTACASAVYKMEADVLDACQATSNSSAFAVTTTGVNLYDDSACVGAVASSQPFESGCLPYTSSSTANLAESYQVVSIAGVPFSSSTTTTTSTSTSTSTTTTARSASSTTSSTTAASTPSTSSSSNTPIIIGSVVGGVVLIAIAAALVWCYKRRKPDNTNSFILMSHDIANPSIVPTTATSYSAIPTSANASTRSANNVWYDPKYTPIESGLNSIGGDLPPLPPAQQNSYVVGFVDTSVATSPQQRPMSTAFSFQTSASTKNNTDEFNGGSNIREKIQDKASLFASSQQQQQPLDYTTVSNWSVTEAAQWVFQNGGGSTGAAKILAEHINGKSLLLEPVADLVAVVPTETYGGRTQLRQALEELQAAVPPPSY</sequence>